<name>A0A164S5F4_9CRUS</name>
<dbReference type="Gene3D" id="2.60.120.40">
    <property type="match status" value="1"/>
</dbReference>
<evidence type="ECO:0000313" key="7">
    <source>
        <dbReference type="Proteomes" id="UP000076858"/>
    </source>
</evidence>
<protein>
    <submittedName>
        <fullName evidence="6">C1q and tumor necrosis factor-related protein 3-like protein</fullName>
    </submittedName>
</protein>
<sequence>MEEIALLKKRQPTKDRTNDITDQQSTKVIDQMPTSCADLSEIGHTLSGLYSVMGNRSVESVYCNFTNSPNDLGFQTWIGHVDVKSSPAYFYVRRNQTFDETRTPIVFDIERLNEGEAYDKTSGIFTAPVTGRYFFTFSGMAAFPVAFFSTRLFFQIGLYKNDEAMAYAIADEVDVYYQDETFSLQSTLELIKGDQISVQIQSMSQSVSLVAGMYTQFNGFLLEEDISQYLQMS</sequence>
<dbReference type="PROSITE" id="PS50871">
    <property type="entry name" value="C1Q"/>
    <property type="match status" value="1"/>
</dbReference>
<dbReference type="PANTHER" id="PTHR22923:SF62">
    <property type="entry name" value="CVP18"/>
    <property type="match status" value="1"/>
</dbReference>
<dbReference type="Pfam" id="PF00386">
    <property type="entry name" value="C1q"/>
    <property type="match status" value="1"/>
</dbReference>
<evidence type="ECO:0000259" key="5">
    <source>
        <dbReference type="PROSITE" id="PS50871"/>
    </source>
</evidence>
<dbReference type="SMART" id="SM00110">
    <property type="entry name" value="C1Q"/>
    <property type="match status" value="1"/>
</dbReference>
<dbReference type="OrthoDB" id="6154955at2759"/>
<dbReference type="InterPro" id="IPR001073">
    <property type="entry name" value="C1q_dom"/>
</dbReference>
<evidence type="ECO:0000256" key="4">
    <source>
        <dbReference type="SAM" id="MobiDB-lite"/>
    </source>
</evidence>
<keyword evidence="7" id="KW-1185">Reference proteome</keyword>
<evidence type="ECO:0000256" key="3">
    <source>
        <dbReference type="ARBA" id="ARBA00022729"/>
    </source>
</evidence>
<gene>
    <name evidence="6" type="ORF">APZ42_026562</name>
</gene>
<feature type="domain" description="C1q" evidence="5">
    <location>
        <begin position="83"/>
        <end position="228"/>
    </location>
</feature>
<dbReference type="PRINTS" id="PR00007">
    <property type="entry name" value="COMPLEMNTC1Q"/>
</dbReference>
<organism evidence="6 7">
    <name type="scientific">Daphnia magna</name>
    <dbReference type="NCBI Taxonomy" id="35525"/>
    <lineage>
        <taxon>Eukaryota</taxon>
        <taxon>Metazoa</taxon>
        <taxon>Ecdysozoa</taxon>
        <taxon>Arthropoda</taxon>
        <taxon>Crustacea</taxon>
        <taxon>Branchiopoda</taxon>
        <taxon>Diplostraca</taxon>
        <taxon>Cladocera</taxon>
        <taxon>Anomopoda</taxon>
        <taxon>Daphniidae</taxon>
        <taxon>Daphnia</taxon>
    </lineage>
</organism>
<dbReference type="AlphaFoldDB" id="A0A164S5F4"/>
<feature type="region of interest" description="Disordered" evidence="4">
    <location>
        <begin position="1"/>
        <end position="20"/>
    </location>
</feature>
<dbReference type="PANTHER" id="PTHR22923">
    <property type="entry name" value="CEREBELLIN-RELATED"/>
    <property type="match status" value="1"/>
</dbReference>
<evidence type="ECO:0000313" key="6">
    <source>
        <dbReference type="EMBL" id="KZS09272.1"/>
    </source>
</evidence>
<dbReference type="EMBL" id="LRGB01002081">
    <property type="protein sequence ID" value="KZS09272.1"/>
    <property type="molecule type" value="Genomic_DNA"/>
</dbReference>
<evidence type="ECO:0000256" key="1">
    <source>
        <dbReference type="ARBA" id="ARBA00004613"/>
    </source>
</evidence>
<reference evidence="6 7" key="1">
    <citation type="submission" date="2016-03" db="EMBL/GenBank/DDBJ databases">
        <title>EvidentialGene: Evidence-directed Construction of Genes on Genomes.</title>
        <authorList>
            <person name="Gilbert D.G."/>
            <person name="Choi J.-H."/>
            <person name="Mockaitis K."/>
            <person name="Colbourne J."/>
            <person name="Pfrender M."/>
        </authorList>
    </citation>
    <scope>NUCLEOTIDE SEQUENCE [LARGE SCALE GENOMIC DNA]</scope>
    <source>
        <strain evidence="6 7">Xinb3</strain>
        <tissue evidence="6">Complete organism</tissue>
    </source>
</reference>
<keyword evidence="3" id="KW-0732">Signal</keyword>
<keyword evidence="2" id="KW-0964">Secreted</keyword>
<dbReference type="GO" id="GO:0005615">
    <property type="term" value="C:extracellular space"/>
    <property type="evidence" value="ECO:0007669"/>
    <property type="project" value="TreeGrafter"/>
</dbReference>
<dbReference type="Proteomes" id="UP000076858">
    <property type="component" value="Unassembled WGS sequence"/>
</dbReference>
<comment type="caution">
    <text evidence="6">The sequence shown here is derived from an EMBL/GenBank/DDBJ whole genome shotgun (WGS) entry which is preliminary data.</text>
</comment>
<dbReference type="InterPro" id="IPR050822">
    <property type="entry name" value="Cerebellin_Synaptic_Org"/>
</dbReference>
<dbReference type="InterPro" id="IPR008983">
    <property type="entry name" value="Tumour_necrosis_fac-like_dom"/>
</dbReference>
<proteinExistence type="predicted"/>
<dbReference type="SUPFAM" id="SSF49842">
    <property type="entry name" value="TNF-like"/>
    <property type="match status" value="1"/>
</dbReference>
<comment type="subcellular location">
    <subcellularLocation>
        <location evidence="1">Secreted</location>
    </subcellularLocation>
</comment>
<evidence type="ECO:0000256" key="2">
    <source>
        <dbReference type="ARBA" id="ARBA00022525"/>
    </source>
</evidence>
<accession>A0A164S5F4</accession>